<dbReference type="GO" id="GO:0004523">
    <property type="term" value="F:RNA-DNA hybrid ribonuclease activity"/>
    <property type="evidence" value="ECO:0007669"/>
    <property type="project" value="InterPro"/>
</dbReference>
<dbReference type="Pfam" id="PF13456">
    <property type="entry name" value="RVT_3"/>
    <property type="match status" value="1"/>
</dbReference>
<feature type="non-terminal residue" evidence="2">
    <location>
        <position position="150"/>
    </location>
</feature>
<sequence>MCPQYGAGGETSLHACRDCPFSLSVWLSLGFNWHVDESFLPLFWVMFEGWDAYSMCMVDGRTQPSEHGVMTLNHLGLLMRATYFWMEYVSTPLAAEAWVSLEEIWFAREMGFGSVEIEGDSLVVIMKLRFPRLDRSDISSYVLEAQSLNL</sequence>
<evidence type="ECO:0000313" key="2">
    <source>
        <dbReference type="EMBL" id="MBA0669361.1"/>
    </source>
</evidence>
<dbReference type="Proteomes" id="UP000593573">
    <property type="component" value="Unassembled WGS sequence"/>
</dbReference>
<name>A0A7J8W2S4_9ROSI</name>
<organism evidence="2 3">
    <name type="scientific">Gossypium klotzschianum</name>
    <dbReference type="NCBI Taxonomy" id="34286"/>
    <lineage>
        <taxon>Eukaryota</taxon>
        <taxon>Viridiplantae</taxon>
        <taxon>Streptophyta</taxon>
        <taxon>Embryophyta</taxon>
        <taxon>Tracheophyta</taxon>
        <taxon>Spermatophyta</taxon>
        <taxon>Magnoliopsida</taxon>
        <taxon>eudicotyledons</taxon>
        <taxon>Gunneridae</taxon>
        <taxon>Pentapetalae</taxon>
        <taxon>rosids</taxon>
        <taxon>malvids</taxon>
        <taxon>Malvales</taxon>
        <taxon>Malvaceae</taxon>
        <taxon>Malvoideae</taxon>
        <taxon>Gossypium</taxon>
    </lineage>
</organism>
<dbReference type="AlphaFoldDB" id="A0A7J8W2S4"/>
<protein>
    <recommendedName>
        <fullName evidence="1">RNase H type-1 domain-containing protein</fullName>
    </recommendedName>
</protein>
<reference evidence="2 3" key="1">
    <citation type="journal article" date="2019" name="Genome Biol. Evol.">
        <title>Insights into the evolution of the New World diploid cottons (Gossypium, subgenus Houzingenia) based on genome sequencing.</title>
        <authorList>
            <person name="Grover C.E."/>
            <person name="Arick M.A. 2nd"/>
            <person name="Thrash A."/>
            <person name="Conover J.L."/>
            <person name="Sanders W.S."/>
            <person name="Peterson D.G."/>
            <person name="Frelichowski J.E."/>
            <person name="Scheffler J.A."/>
            <person name="Scheffler B.E."/>
            <person name="Wendel J.F."/>
        </authorList>
    </citation>
    <scope>NUCLEOTIDE SEQUENCE [LARGE SCALE GENOMIC DNA]</scope>
    <source>
        <strain evidence="2">57</strain>
        <tissue evidence="2">Leaf</tissue>
    </source>
</reference>
<dbReference type="InterPro" id="IPR002156">
    <property type="entry name" value="RNaseH_domain"/>
</dbReference>
<feature type="domain" description="RNase H type-1" evidence="1">
    <location>
        <begin position="61"/>
        <end position="147"/>
    </location>
</feature>
<dbReference type="OrthoDB" id="972793at2759"/>
<dbReference type="GO" id="GO:0003676">
    <property type="term" value="F:nucleic acid binding"/>
    <property type="evidence" value="ECO:0007669"/>
    <property type="project" value="InterPro"/>
</dbReference>
<proteinExistence type="predicted"/>
<comment type="caution">
    <text evidence="2">The sequence shown here is derived from an EMBL/GenBank/DDBJ whole genome shotgun (WGS) entry which is preliminary data.</text>
</comment>
<evidence type="ECO:0000259" key="1">
    <source>
        <dbReference type="Pfam" id="PF13456"/>
    </source>
</evidence>
<accession>A0A7J8W2S4</accession>
<evidence type="ECO:0000313" key="3">
    <source>
        <dbReference type="Proteomes" id="UP000593573"/>
    </source>
</evidence>
<gene>
    <name evidence="2" type="ORF">Goklo_025234</name>
</gene>
<keyword evidence="3" id="KW-1185">Reference proteome</keyword>
<dbReference type="EMBL" id="JABFAB010013683">
    <property type="protein sequence ID" value="MBA0669361.1"/>
    <property type="molecule type" value="Genomic_DNA"/>
</dbReference>